<evidence type="ECO:0000313" key="8">
    <source>
        <dbReference type="EnsemblMetazoa" id="Aqu2.1.28995_001"/>
    </source>
</evidence>
<keyword evidence="5" id="KW-0325">Glycoprotein</keyword>
<evidence type="ECO:0000259" key="7">
    <source>
        <dbReference type="PROSITE" id="PS50026"/>
    </source>
</evidence>
<keyword evidence="1 6" id="KW-0245">EGF-like domain</keyword>
<dbReference type="SMART" id="SM00179">
    <property type="entry name" value="EGF_CA"/>
    <property type="match status" value="1"/>
</dbReference>
<evidence type="ECO:0000256" key="6">
    <source>
        <dbReference type="PROSITE-ProRule" id="PRU00076"/>
    </source>
</evidence>
<dbReference type="PRINTS" id="PR00010">
    <property type="entry name" value="EGFBLOOD"/>
</dbReference>
<proteinExistence type="predicted"/>
<evidence type="ECO:0000256" key="4">
    <source>
        <dbReference type="ARBA" id="ARBA00023157"/>
    </source>
</evidence>
<dbReference type="PROSITE" id="PS00010">
    <property type="entry name" value="ASX_HYDROXYL"/>
    <property type="match status" value="1"/>
</dbReference>
<evidence type="ECO:0000256" key="5">
    <source>
        <dbReference type="ARBA" id="ARBA00023180"/>
    </source>
</evidence>
<dbReference type="CDD" id="cd00054">
    <property type="entry name" value="EGF_CA"/>
    <property type="match status" value="1"/>
</dbReference>
<name>A0A1X7ULX8_AMPQE</name>
<evidence type="ECO:0000256" key="3">
    <source>
        <dbReference type="ARBA" id="ARBA00022737"/>
    </source>
</evidence>
<dbReference type="SUPFAM" id="SSF57196">
    <property type="entry name" value="EGF/Laminin"/>
    <property type="match status" value="1"/>
</dbReference>
<dbReference type="InterPro" id="IPR000742">
    <property type="entry name" value="EGF"/>
</dbReference>
<dbReference type="Gene3D" id="2.10.25.10">
    <property type="entry name" value="Laminin"/>
    <property type="match status" value="1"/>
</dbReference>
<reference evidence="8" key="1">
    <citation type="submission" date="2017-05" db="UniProtKB">
        <authorList>
            <consortium name="EnsemblMetazoa"/>
        </authorList>
    </citation>
    <scope>IDENTIFICATION</scope>
</reference>
<dbReference type="PROSITE" id="PS01186">
    <property type="entry name" value="EGF_2"/>
    <property type="match status" value="1"/>
</dbReference>
<dbReference type="Pfam" id="PF00008">
    <property type="entry name" value="EGF"/>
    <property type="match status" value="1"/>
</dbReference>
<evidence type="ECO:0000256" key="1">
    <source>
        <dbReference type="ARBA" id="ARBA00022536"/>
    </source>
</evidence>
<dbReference type="InterPro" id="IPR000152">
    <property type="entry name" value="EGF-type_Asp/Asn_hydroxyl_site"/>
</dbReference>
<keyword evidence="4 6" id="KW-1015">Disulfide bond</keyword>
<dbReference type="FunFam" id="2.10.25.10:FF:000143">
    <property type="entry name" value="Protein crumbs 1"/>
    <property type="match status" value="1"/>
</dbReference>
<dbReference type="AlphaFoldDB" id="A0A1X7ULX8"/>
<dbReference type="GO" id="GO:0005509">
    <property type="term" value="F:calcium ion binding"/>
    <property type="evidence" value="ECO:0007669"/>
    <property type="project" value="InterPro"/>
</dbReference>
<dbReference type="SMART" id="SM00181">
    <property type="entry name" value="EGF"/>
    <property type="match status" value="1"/>
</dbReference>
<feature type="disulfide bond" evidence="6">
    <location>
        <begin position="33"/>
        <end position="42"/>
    </location>
</feature>
<accession>A0A1X7ULX8</accession>
<dbReference type="GO" id="GO:0005112">
    <property type="term" value="F:Notch binding"/>
    <property type="evidence" value="ECO:0007669"/>
    <property type="project" value="TreeGrafter"/>
</dbReference>
<dbReference type="GO" id="GO:0007219">
    <property type="term" value="P:Notch signaling pathway"/>
    <property type="evidence" value="ECO:0007669"/>
    <property type="project" value="TreeGrafter"/>
</dbReference>
<protein>
    <recommendedName>
        <fullName evidence="7">EGF-like domain-containing protein</fullName>
    </recommendedName>
</protein>
<keyword evidence="3" id="KW-0677">Repeat</keyword>
<organism evidence="8">
    <name type="scientific">Amphimedon queenslandica</name>
    <name type="common">Sponge</name>
    <dbReference type="NCBI Taxonomy" id="400682"/>
    <lineage>
        <taxon>Eukaryota</taxon>
        <taxon>Metazoa</taxon>
        <taxon>Porifera</taxon>
        <taxon>Demospongiae</taxon>
        <taxon>Heteroscleromorpha</taxon>
        <taxon>Haplosclerida</taxon>
        <taxon>Niphatidae</taxon>
        <taxon>Amphimedon</taxon>
    </lineage>
</organism>
<feature type="domain" description="EGF-like" evidence="7">
    <location>
        <begin position="7"/>
        <end position="43"/>
    </location>
</feature>
<dbReference type="InterPro" id="IPR001881">
    <property type="entry name" value="EGF-like_Ca-bd_dom"/>
</dbReference>
<keyword evidence="2" id="KW-0732">Signal</keyword>
<dbReference type="PROSITE" id="PS00022">
    <property type="entry name" value="EGF_1"/>
    <property type="match status" value="1"/>
</dbReference>
<dbReference type="PANTHER" id="PTHR12916:SF4">
    <property type="entry name" value="UNINFLATABLE, ISOFORM C"/>
    <property type="match status" value="1"/>
</dbReference>
<evidence type="ECO:0000256" key="2">
    <source>
        <dbReference type="ARBA" id="ARBA00022729"/>
    </source>
</evidence>
<dbReference type="PROSITE" id="PS50026">
    <property type="entry name" value="EGF_3"/>
    <property type="match status" value="1"/>
</dbReference>
<dbReference type="EnsemblMetazoa" id="Aqu2.1.28995_001">
    <property type="protein sequence ID" value="Aqu2.1.28995_001"/>
    <property type="gene ID" value="Aqu2.1.28995"/>
</dbReference>
<dbReference type="InParanoid" id="A0A1X7ULX8"/>
<comment type="caution">
    <text evidence="6">Lacks conserved residue(s) required for the propagation of feature annotation.</text>
</comment>
<dbReference type="STRING" id="400682.A0A1X7ULX8"/>
<sequence>ELNCELFVNACIPYPCLNNGTCVDLVTNYTCLCPEGFTGNNCE</sequence>
<dbReference type="PANTHER" id="PTHR12916">
    <property type="entry name" value="CYTOCHROME C OXIDASE POLYPEPTIDE VIC-2"/>
    <property type="match status" value="1"/>
</dbReference>